<feature type="coiled-coil region" evidence="1">
    <location>
        <begin position="296"/>
        <end position="323"/>
    </location>
</feature>
<evidence type="ECO:0000256" key="1">
    <source>
        <dbReference type="SAM" id="Coils"/>
    </source>
</evidence>
<evidence type="ECO:0000313" key="3">
    <source>
        <dbReference type="Proteomes" id="UP000749471"/>
    </source>
</evidence>
<accession>A0ABS6EBG9</accession>
<organism evidence="2 3">
    <name type="scientific">Tissierella simiarum</name>
    <dbReference type="NCBI Taxonomy" id="2841534"/>
    <lineage>
        <taxon>Bacteria</taxon>
        <taxon>Bacillati</taxon>
        <taxon>Bacillota</taxon>
        <taxon>Tissierellia</taxon>
        <taxon>Tissierellales</taxon>
        <taxon>Tissierellaceae</taxon>
        <taxon>Tissierella</taxon>
    </lineage>
</organism>
<dbReference type="EMBL" id="JAHLPM010000020">
    <property type="protein sequence ID" value="MBU5439866.1"/>
    <property type="molecule type" value="Genomic_DNA"/>
</dbReference>
<evidence type="ECO:0000313" key="2">
    <source>
        <dbReference type="EMBL" id="MBU5439866.1"/>
    </source>
</evidence>
<keyword evidence="1" id="KW-0175">Coiled coil</keyword>
<dbReference type="RefSeq" id="WP_216521716.1">
    <property type="nucleotide sequence ID" value="NZ_JAHLPM010000020.1"/>
</dbReference>
<name>A0ABS6EBG9_9FIRM</name>
<gene>
    <name evidence="2" type="ORF">KQI42_17765</name>
</gene>
<keyword evidence="3" id="KW-1185">Reference proteome</keyword>
<sequence>MKTRLRLLRLIISGTTYKRTLDIDESLIIIKGDGFSGKSLVLNLIDYCLGGKQEAIDLSVQMELAEYCDEVFLELRAGNKIYTVNRSLKVNRNIINIYLCKFDEYHEYSPWKKKVEEANEFFAEQFQIPLHSILRKRPGSNDFNQEKISFRDFMRFVFIRQGELGTNQFLQNNNTFVSGKNKEVFKIINDLVITDLEEINKEIQIKQNEHNKLDKINNGLEEYLSNRESENLNKLITVRDEYSENIDTLNKNKKELLNRNKNDNSRVFSNLKNDIKEIDEIIFDKNENIRILDFSIRNKEILLQDYFNEREKLEATLEAIKKIKISEHSERCPLCHTVVEVKQENCETNEDIEKALNQIQDKIETLQNLIKVDSKKIVIERSDTSKISEKRKIYVTALNEYKKNMDTPYLSEVESINSLIKDITEERNKINSFIDIHHEIDNNASKIVRLSGQLETLNKKKNELLKLQKREDDILSALNKKYRKLMLRFNFTSIQQDKCYISKDNYLPYYNGISVLKHTSGCLLLCMQIAYLGAILELNIEEENNCHPALLMLDTVSNNIGTNTDSTDSIDPETYGELFKYLVETSKDNQVFIIDNTPPKVIEPNKEFIFRRVNDGESLCGLIDMSKNEIKPEDK</sequence>
<evidence type="ECO:0008006" key="4">
    <source>
        <dbReference type="Google" id="ProtNLM"/>
    </source>
</evidence>
<protein>
    <recommendedName>
        <fullName evidence="4">Rad50/SbcC-type AAA domain-containing protein</fullName>
    </recommendedName>
</protein>
<feature type="coiled-coil region" evidence="1">
    <location>
        <begin position="349"/>
        <end position="376"/>
    </location>
</feature>
<proteinExistence type="predicted"/>
<dbReference type="Proteomes" id="UP000749471">
    <property type="component" value="Unassembled WGS sequence"/>
</dbReference>
<feature type="coiled-coil region" evidence="1">
    <location>
        <begin position="196"/>
        <end position="266"/>
    </location>
</feature>
<reference evidence="2 3" key="1">
    <citation type="submission" date="2021-06" db="EMBL/GenBank/DDBJ databases">
        <authorList>
            <person name="Sun Q."/>
            <person name="Li D."/>
        </authorList>
    </citation>
    <scope>NUCLEOTIDE SEQUENCE [LARGE SCALE GENOMIC DNA]</scope>
    <source>
        <strain evidence="2 3">MSJ-40</strain>
    </source>
</reference>
<comment type="caution">
    <text evidence="2">The sequence shown here is derived from an EMBL/GenBank/DDBJ whole genome shotgun (WGS) entry which is preliminary data.</text>
</comment>